<dbReference type="Gene3D" id="2.40.100.10">
    <property type="entry name" value="Cyclophilin-like"/>
    <property type="match status" value="1"/>
</dbReference>
<organism evidence="8 9">
    <name type="scientific">Dictyobacter arantiisoli</name>
    <dbReference type="NCBI Taxonomy" id="2014874"/>
    <lineage>
        <taxon>Bacteria</taxon>
        <taxon>Bacillati</taxon>
        <taxon>Chloroflexota</taxon>
        <taxon>Ktedonobacteria</taxon>
        <taxon>Ktedonobacterales</taxon>
        <taxon>Dictyobacteraceae</taxon>
        <taxon>Dictyobacter</taxon>
    </lineage>
</organism>
<sequence>MPKTTKRAEARRAAKISRAHSTQLPNLDVKSDQGRRTPPGYKPPARGIARYPWAASILVAVVIICAGLYLFTNHLWPFALAKATTTKPAVTATSVVKSATTPQVAATPTTAVISGTVTDAASPCAKNDMLSAVTDTSAGPTANQVKSISHTYSKAENVIDTNKIYCAGINTNHGLVVVELDPKLAPNTVNNFVFLAQKHFYDGLTFHRVMSGFMAQGGDPTGTGTGGPGYKFNDEKVQGSYTAGTIAMANSGANTNGSQFFINTVDNSSKLTKSYNLFGHVVQGLNVVQSFTINYDASNNPIAGAAPNVMEHVIVKAAS</sequence>
<dbReference type="OrthoDB" id="9807797at2"/>
<dbReference type="PRINTS" id="PR00153">
    <property type="entry name" value="CSAPPISMRASE"/>
</dbReference>
<proteinExistence type="predicted"/>
<dbReference type="InterPro" id="IPR044666">
    <property type="entry name" value="Cyclophilin_A-like"/>
</dbReference>
<dbReference type="PROSITE" id="PS00170">
    <property type="entry name" value="CSA_PPIASE_1"/>
    <property type="match status" value="1"/>
</dbReference>
<keyword evidence="6" id="KW-0472">Membrane</keyword>
<reference evidence="8 9" key="1">
    <citation type="submission" date="2019-01" db="EMBL/GenBank/DDBJ databases">
        <title>Draft genome sequence of Dictyobacter sp. Uno17.</title>
        <authorList>
            <person name="Wang C.M."/>
            <person name="Zheng Y."/>
            <person name="Sakai Y."/>
            <person name="Abe K."/>
            <person name="Yokota A."/>
            <person name="Yabe S."/>
        </authorList>
    </citation>
    <scope>NUCLEOTIDE SEQUENCE [LARGE SCALE GENOMIC DNA]</scope>
    <source>
        <strain evidence="8 9">Uno17</strain>
    </source>
</reference>
<dbReference type="InterPro" id="IPR002130">
    <property type="entry name" value="Cyclophilin-type_PPIase_dom"/>
</dbReference>
<name>A0A5A5TEX3_9CHLR</name>
<keyword evidence="4" id="KW-0413">Isomerase</keyword>
<comment type="function">
    <text evidence="1">PPIases accelerate the folding of proteins. It catalyzes the cis-trans isomerization of proline imidic peptide bonds in oligopeptides.</text>
</comment>
<keyword evidence="6" id="KW-1133">Transmembrane helix</keyword>
<dbReference type="InterPro" id="IPR029000">
    <property type="entry name" value="Cyclophilin-like_dom_sf"/>
</dbReference>
<evidence type="ECO:0000256" key="5">
    <source>
        <dbReference type="SAM" id="MobiDB-lite"/>
    </source>
</evidence>
<keyword evidence="6" id="KW-0812">Transmembrane</keyword>
<dbReference type="Proteomes" id="UP000322530">
    <property type="component" value="Unassembled WGS sequence"/>
</dbReference>
<dbReference type="EMBL" id="BIXY01000053">
    <property type="protein sequence ID" value="GCF09877.1"/>
    <property type="molecule type" value="Genomic_DNA"/>
</dbReference>
<evidence type="ECO:0000313" key="9">
    <source>
        <dbReference type="Proteomes" id="UP000322530"/>
    </source>
</evidence>
<feature type="domain" description="PPIase cyclophilin-type" evidence="7">
    <location>
        <begin position="170"/>
        <end position="291"/>
    </location>
</feature>
<dbReference type="GO" id="GO:0006457">
    <property type="term" value="P:protein folding"/>
    <property type="evidence" value="ECO:0007669"/>
    <property type="project" value="InterPro"/>
</dbReference>
<dbReference type="SUPFAM" id="SSF50891">
    <property type="entry name" value="Cyclophilin-like"/>
    <property type="match status" value="1"/>
</dbReference>
<dbReference type="AlphaFoldDB" id="A0A5A5TEX3"/>
<evidence type="ECO:0000259" key="7">
    <source>
        <dbReference type="PROSITE" id="PS50072"/>
    </source>
</evidence>
<accession>A0A5A5TEX3</accession>
<evidence type="ECO:0000256" key="4">
    <source>
        <dbReference type="ARBA" id="ARBA00023235"/>
    </source>
</evidence>
<dbReference type="InterPro" id="IPR020892">
    <property type="entry name" value="Cyclophilin-type_PPIase_CS"/>
</dbReference>
<feature type="region of interest" description="Disordered" evidence="5">
    <location>
        <begin position="1"/>
        <end position="45"/>
    </location>
</feature>
<evidence type="ECO:0000313" key="8">
    <source>
        <dbReference type="EMBL" id="GCF09877.1"/>
    </source>
</evidence>
<protein>
    <recommendedName>
        <fullName evidence="2">peptidylprolyl isomerase</fullName>
        <ecNumber evidence="2">5.2.1.8</ecNumber>
    </recommendedName>
</protein>
<gene>
    <name evidence="8" type="ORF">KDI_34410</name>
</gene>
<dbReference type="EC" id="5.2.1.8" evidence="2"/>
<comment type="caution">
    <text evidence="8">The sequence shown here is derived from an EMBL/GenBank/DDBJ whole genome shotgun (WGS) entry which is preliminary data.</text>
</comment>
<evidence type="ECO:0000256" key="2">
    <source>
        <dbReference type="ARBA" id="ARBA00013194"/>
    </source>
</evidence>
<feature type="compositionally biased region" description="Basic and acidic residues" evidence="5">
    <location>
        <begin position="1"/>
        <end position="12"/>
    </location>
</feature>
<evidence type="ECO:0000256" key="1">
    <source>
        <dbReference type="ARBA" id="ARBA00002388"/>
    </source>
</evidence>
<dbReference type="PROSITE" id="PS50072">
    <property type="entry name" value="CSA_PPIASE_2"/>
    <property type="match status" value="1"/>
</dbReference>
<evidence type="ECO:0000256" key="3">
    <source>
        <dbReference type="ARBA" id="ARBA00023110"/>
    </source>
</evidence>
<keyword evidence="3" id="KW-0697">Rotamase</keyword>
<dbReference type="GO" id="GO:0003755">
    <property type="term" value="F:peptidyl-prolyl cis-trans isomerase activity"/>
    <property type="evidence" value="ECO:0007669"/>
    <property type="project" value="UniProtKB-KW"/>
</dbReference>
<dbReference type="Pfam" id="PF00160">
    <property type="entry name" value="Pro_isomerase"/>
    <property type="match status" value="1"/>
</dbReference>
<evidence type="ECO:0000256" key="6">
    <source>
        <dbReference type="SAM" id="Phobius"/>
    </source>
</evidence>
<dbReference type="PANTHER" id="PTHR45625">
    <property type="entry name" value="PEPTIDYL-PROLYL CIS-TRANS ISOMERASE-RELATED"/>
    <property type="match status" value="1"/>
</dbReference>
<feature type="transmembrane region" description="Helical" evidence="6">
    <location>
        <begin position="51"/>
        <end position="71"/>
    </location>
</feature>
<dbReference type="CDD" id="cd00317">
    <property type="entry name" value="cyclophilin"/>
    <property type="match status" value="1"/>
</dbReference>
<dbReference type="RefSeq" id="WP_149402785.1">
    <property type="nucleotide sequence ID" value="NZ_BIXY01000053.1"/>
</dbReference>
<dbReference type="PANTHER" id="PTHR45625:SF4">
    <property type="entry name" value="PEPTIDYLPROLYL ISOMERASE DOMAIN AND WD REPEAT-CONTAINING PROTEIN 1"/>
    <property type="match status" value="1"/>
</dbReference>
<keyword evidence="9" id="KW-1185">Reference proteome</keyword>